<keyword evidence="1" id="KW-0963">Cytoplasm</keyword>
<evidence type="ECO:0000313" key="4">
    <source>
        <dbReference type="EMBL" id="WDZ83779.1"/>
    </source>
</evidence>
<dbReference type="NCBIfam" id="TIGR00126">
    <property type="entry name" value="deoC"/>
    <property type="match status" value="1"/>
</dbReference>
<dbReference type="Proteomes" id="UP001219605">
    <property type="component" value="Chromosome"/>
</dbReference>
<accession>A0ABY7ZLD6</accession>
<dbReference type="GO" id="GO:0004139">
    <property type="term" value="F:deoxyribose-phosphate aldolase activity"/>
    <property type="evidence" value="ECO:0007669"/>
    <property type="project" value="UniProtKB-EC"/>
</dbReference>
<gene>
    <name evidence="4" type="primary">deoC</name>
    <name evidence="4" type="ORF">PVK37_25450</name>
</gene>
<protein>
    <recommendedName>
        <fullName evidence="3">Deoxyribose-phosphate aldolase</fullName>
        <ecNumber evidence="3">4.1.2.4</ecNumber>
    </recommendedName>
</protein>
<name>A0ABY7ZLD6_9ACTN</name>
<dbReference type="PIRSF" id="PIRSF001357">
    <property type="entry name" value="DeoC"/>
    <property type="match status" value="1"/>
</dbReference>
<proteinExistence type="predicted"/>
<dbReference type="Gene3D" id="3.20.20.70">
    <property type="entry name" value="Aldolase class I"/>
    <property type="match status" value="1"/>
</dbReference>
<keyword evidence="5" id="KW-1185">Reference proteome</keyword>
<evidence type="ECO:0000256" key="1">
    <source>
        <dbReference type="ARBA" id="ARBA00022490"/>
    </source>
</evidence>
<dbReference type="EC" id="4.1.2.4" evidence="3"/>
<dbReference type="InterPro" id="IPR011343">
    <property type="entry name" value="DeoC"/>
</dbReference>
<dbReference type="PANTHER" id="PTHR10889">
    <property type="entry name" value="DEOXYRIBOSE-PHOSPHATE ALDOLASE"/>
    <property type="match status" value="1"/>
</dbReference>
<dbReference type="InterPro" id="IPR013785">
    <property type="entry name" value="Aldolase_TIM"/>
</dbReference>
<dbReference type="EMBL" id="CP118615">
    <property type="protein sequence ID" value="WDZ83779.1"/>
    <property type="molecule type" value="Genomic_DNA"/>
</dbReference>
<keyword evidence="4" id="KW-0456">Lyase</keyword>
<evidence type="ECO:0000256" key="2">
    <source>
        <dbReference type="ARBA" id="ARBA00023270"/>
    </source>
</evidence>
<dbReference type="SMART" id="SM01133">
    <property type="entry name" value="DeoC"/>
    <property type="match status" value="1"/>
</dbReference>
<dbReference type="PANTHER" id="PTHR10889:SF1">
    <property type="entry name" value="DEOXYRIBOSE-PHOSPHATE ALDOLASE"/>
    <property type="match status" value="1"/>
</dbReference>
<organism evidence="4 5">
    <name type="scientific">Micromonospora cathayae</name>
    <dbReference type="NCBI Taxonomy" id="3028804"/>
    <lineage>
        <taxon>Bacteria</taxon>
        <taxon>Bacillati</taxon>
        <taxon>Actinomycetota</taxon>
        <taxon>Actinomycetes</taxon>
        <taxon>Micromonosporales</taxon>
        <taxon>Micromonosporaceae</taxon>
        <taxon>Micromonospora</taxon>
    </lineage>
</organism>
<dbReference type="RefSeq" id="WP_275030337.1">
    <property type="nucleotide sequence ID" value="NZ_CP118615.1"/>
</dbReference>
<sequence>MTTDLAPYIQHTLIDIGTDAEEMARHWGQAVEYGFDAAMVAAIWVPDARAALAGTGVKVASALDFPFGATTTEGKVAEARALARAGVDEIDIGVHIGYLRSGRYREYRDDIAAVVRAVDVPIKVMLELPRLSERERDVAVDLAVEAGVAWVKNASSGAAGVATPADIAYLRARVPAGIRVKASGGITSAGQVRELLDAGADLVGTSAGLSIIGVESRPGVSY</sequence>
<evidence type="ECO:0000313" key="5">
    <source>
        <dbReference type="Proteomes" id="UP001219605"/>
    </source>
</evidence>
<dbReference type="InterPro" id="IPR002915">
    <property type="entry name" value="DeoC/FbaB/LacD_aldolase"/>
</dbReference>
<reference evidence="4 5" key="1">
    <citation type="submission" date="2023-02" db="EMBL/GenBank/DDBJ databases">
        <authorList>
            <person name="Mo P."/>
        </authorList>
    </citation>
    <scope>NUCLEOTIDE SEQUENCE [LARGE SCALE GENOMIC DNA]</scope>
    <source>
        <strain evidence="4 5">HUAS 3</strain>
    </source>
</reference>
<dbReference type="SUPFAM" id="SSF51569">
    <property type="entry name" value="Aldolase"/>
    <property type="match status" value="1"/>
</dbReference>
<evidence type="ECO:0000256" key="3">
    <source>
        <dbReference type="NCBIfam" id="TIGR00126"/>
    </source>
</evidence>
<keyword evidence="2" id="KW-0704">Schiff base</keyword>